<organism evidence="1">
    <name type="scientific">Arundo donax</name>
    <name type="common">Giant reed</name>
    <name type="synonym">Donax arundinaceus</name>
    <dbReference type="NCBI Taxonomy" id="35708"/>
    <lineage>
        <taxon>Eukaryota</taxon>
        <taxon>Viridiplantae</taxon>
        <taxon>Streptophyta</taxon>
        <taxon>Embryophyta</taxon>
        <taxon>Tracheophyta</taxon>
        <taxon>Spermatophyta</taxon>
        <taxon>Magnoliopsida</taxon>
        <taxon>Liliopsida</taxon>
        <taxon>Poales</taxon>
        <taxon>Poaceae</taxon>
        <taxon>PACMAD clade</taxon>
        <taxon>Arundinoideae</taxon>
        <taxon>Arundineae</taxon>
        <taxon>Arundo</taxon>
    </lineage>
</organism>
<evidence type="ECO:0000313" key="1">
    <source>
        <dbReference type="EMBL" id="JAD71667.1"/>
    </source>
</evidence>
<proteinExistence type="predicted"/>
<name>A0A0A9CJI3_ARUDO</name>
<dbReference type="EMBL" id="GBRH01226228">
    <property type="protein sequence ID" value="JAD71667.1"/>
    <property type="molecule type" value="Transcribed_RNA"/>
</dbReference>
<protein>
    <submittedName>
        <fullName evidence="1">Uncharacterized protein</fullName>
    </submittedName>
</protein>
<accession>A0A0A9CJI3</accession>
<reference evidence="1" key="2">
    <citation type="journal article" date="2015" name="Data Brief">
        <title>Shoot transcriptome of the giant reed, Arundo donax.</title>
        <authorList>
            <person name="Barrero R.A."/>
            <person name="Guerrero F.D."/>
            <person name="Moolhuijzen P."/>
            <person name="Goolsby J.A."/>
            <person name="Tidwell J."/>
            <person name="Bellgard S.E."/>
            <person name="Bellgard M.I."/>
        </authorList>
    </citation>
    <scope>NUCLEOTIDE SEQUENCE</scope>
    <source>
        <tissue evidence="1">Shoot tissue taken approximately 20 cm above the soil surface</tissue>
    </source>
</reference>
<sequence length="24" mass="2861">MNYMIFSNIWPIPIRTIALLLQNV</sequence>
<dbReference type="AlphaFoldDB" id="A0A0A9CJI3"/>
<reference evidence="1" key="1">
    <citation type="submission" date="2014-09" db="EMBL/GenBank/DDBJ databases">
        <authorList>
            <person name="Magalhaes I.L.F."/>
            <person name="Oliveira U."/>
            <person name="Santos F.R."/>
            <person name="Vidigal T.H.D.A."/>
            <person name="Brescovit A.D."/>
            <person name="Santos A.J."/>
        </authorList>
    </citation>
    <scope>NUCLEOTIDE SEQUENCE</scope>
    <source>
        <tissue evidence="1">Shoot tissue taken approximately 20 cm above the soil surface</tissue>
    </source>
</reference>